<accession>A0ABS5EL68</accession>
<dbReference type="EMBL" id="JAAEDI010000021">
    <property type="protein sequence ID" value="MBR0651757.1"/>
    <property type="molecule type" value="Genomic_DNA"/>
</dbReference>
<organism evidence="2 3">
    <name type="scientific">Neoroseomonas terrae</name>
    <dbReference type="NCBI Taxonomy" id="424799"/>
    <lineage>
        <taxon>Bacteria</taxon>
        <taxon>Pseudomonadati</taxon>
        <taxon>Pseudomonadota</taxon>
        <taxon>Alphaproteobacteria</taxon>
        <taxon>Acetobacterales</taxon>
        <taxon>Acetobacteraceae</taxon>
        <taxon>Neoroseomonas</taxon>
    </lineage>
</organism>
<dbReference type="Pfam" id="PF06114">
    <property type="entry name" value="Peptidase_M78"/>
    <property type="match status" value="1"/>
</dbReference>
<sequence length="406" mass="44061">MARAVQINPRVLSWARETAGFAPEEAAAKLGLKSTAKATAVEKLLQAESGERPIGQGMLEKAAAIYRRPLVTFYLPQPPTRGERGEDFRTIAGAASPREDAILDALIRDIRTRQQLLREALIEDEDTTPLDFVASCRVADGAKAVASRIRKTLGVTTAEQRGARDPAALFSLLRTAAERAGIFVLLLGDLGSHHSDISEETFRGFALADDVAPFVVINDNDATPARSFTLMHELAHIWIGATGVSGPLRGAPANIVERFCNEVAGEFLLPPEALKPIAAAGAASFDLDSALSLTDDVARIWNVSQGVVTYRLLLNGWISNQVATAMFRAFADRWRAERQRAREAREPDETGPGYYIVRRSRLGAGLMDAVRRALQGEILTHTKAARILGVAPTAVDQLLRERPRAA</sequence>
<dbReference type="PANTHER" id="PTHR43236">
    <property type="entry name" value="ANTITOXIN HIGA1"/>
    <property type="match status" value="1"/>
</dbReference>
<dbReference type="InterPro" id="IPR010359">
    <property type="entry name" value="IrrE_HExxH"/>
</dbReference>
<protein>
    <submittedName>
        <fullName evidence="2">ImmA/IrrE family metallo-endopeptidase</fullName>
    </submittedName>
</protein>
<name>A0ABS5EL68_9PROT</name>
<evidence type="ECO:0000313" key="3">
    <source>
        <dbReference type="Proteomes" id="UP000698752"/>
    </source>
</evidence>
<proteinExistence type="predicted"/>
<feature type="domain" description="IrrE N-terminal-like" evidence="1">
    <location>
        <begin position="203"/>
        <end position="312"/>
    </location>
</feature>
<dbReference type="Proteomes" id="UP000698752">
    <property type="component" value="Unassembled WGS sequence"/>
</dbReference>
<dbReference type="PANTHER" id="PTHR43236:SF2">
    <property type="entry name" value="BLL0069 PROTEIN"/>
    <property type="match status" value="1"/>
</dbReference>
<keyword evidence="3" id="KW-1185">Reference proteome</keyword>
<dbReference type="InterPro" id="IPR052345">
    <property type="entry name" value="Rad_response_metalloprotease"/>
</dbReference>
<reference evidence="3" key="1">
    <citation type="journal article" date="2021" name="Syst. Appl. Microbiol.">
        <title>Roseomonas hellenica sp. nov., isolated from roots of wild-growing Alkanna tinctoria.</title>
        <authorList>
            <person name="Rat A."/>
            <person name="Naranjo H.D."/>
            <person name="Lebbe L."/>
            <person name="Cnockaert M."/>
            <person name="Krigas N."/>
            <person name="Grigoriadou K."/>
            <person name="Maloupa E."/>
            <person name="Willems A."/>
        </authorList>
    </citation>
    <scope>NUCLEOTIDE SEQUENCE [LARGE SCALE GENOMIC DNA]</scope>
    <source>
        <strain evidence="3">LMG 31159</strain>
    </source>
</reference>
<gene>
    <name evidence="2" type="ORF">GXW78_18955</name>
</gene>
<dbReference type="Gene3D" id="1.10.10.2910">
    <property type="match status" value="1"/>
</dbReference>
<evidence type="ECO:0000259" key="1">
    <source>
        <dbReference type="Pfam" id="PF06114"/>
    </source>
</evidence>
<comment type="caution">
    <text evidence="2">The sequence shown here is derived from an EMBL/GenBank/DDBJ whole genome shotgun (WGS) entry which is preliminary data.</text>
</comment>
<evidence type="ECO:0000313" key="2">
    <source>
        <dbReference type="EMBL" id="MBR0651757.1"/>
    </source>
</evidence>